<organism evidence="2 3">
    <name type="scientific">Rhodopirellula maiorica SM1</name>
    <dbReference type="NCBI Taxonomy" id="1265738"/>
    <lineage>
        <taxon>Bacteria</taxon>
        <taxon>Pseudomonadati</taxon>
        <taxon>Planctomycetota</taxon>
        <taxon>Planctomycetia</taxon>
        <taxon>Pirellulales</taxon>
        <taxon>Pirellulaceae</taxon>
        <taxon>Novipirellula</taxon>
    </lineage>
</organism>
<dbReference type="PROSITE" id="PS51257">
    <property type="entry name" value="PROKAR_LIPOPROTEIN"/>
    <property type="match status" value="1"/>
</dbReference>
<keyword evidence="1" id="KW-0732">Signal</keyword>
<gene>
    <name evidence="2" type="ORF">RMSM_07472</name>
</gene>
<comment type="caution">
    <text evidence="2">The sequence shown here is derived from an EMBL/GenBank/DDBJ whole genome shotgun (WGS) entry which is preliminary data.</text>
</comment>
<evidence type="ECO:0000256" key="1">
    <source>
        <dbReference type="SAM" id="SignalP"/>
    </source>
</evidence>
<keyword evidence="3" id="KW-1185">Reference proteome</keyword>
<evidence type="ECO:0000313" key="3">
    <source>
        <dbReference type="Proteomes" id="UP000011991"/>
    </source>
</evidence>
<dbReference type="OrthoDB" id="1091850at2"/>
<sequence>MKLANVLMLFCLAVGLTVAGCGGKADNEVIVADPDINYAGEYPDEYEAPSYK</sequence>
<proteinExistence type="predicted"/>
<feature type="chain" id="PRO_5004070448" evidence="1">
    <location>
        <begin position="20"/>
        <end position="52"/>
    </location>
</feature>
<accession>M5R880</accession>
<protein>
    <submittedName>
        <fullName evidence="2">Secreted protein</fullName>
    </submittedName>
</protein>
<name>M5R880_9BACT</name>
<dbReference type="AlphaFoldDB" id="M5R880"/>
<dbReference type="Proteomes" id="UP000011991">
    <property type="component" value="Unassembled WGS sequence"/>
</dbReference>
<dbReference type="PATRIC" id="fig|1265738.3.peg.7452"/>
<feature type="signal peptide" evidence="1">
    <location>
        <begin position="1"/>
        <end position="19"/>
    </location>
</feature>
<dbReference type="RefSeq" id="WP_008708703.1">
    <property type="nucleotide sequence ID" value="NZ_ANOG01001064.1"/>
</dbReference>
<dbReference type="EMBL" id="ANOG01001064">
    <property type="protein sequence ID" value="EMI15595.1"/>
    <property type="molecule type" value="Genomic_DNA"/>
</dbReference>
<reference evidence="2 3" key="1">
    <citation type="journal article" date="2013" name="Mar. Genomics">
        <title>Expression of sulfatases in Rhodopirellula baltica and the diversity of sulfatases in the genus Rhodopirellula.</title>
        <authorList>
            <person name="Wegner C.E."/>
            <person name="Richter-Heitmann T."/>
            <person name="Klindworth A."/>
            <person name="Klockow C."/>
            <person name="Richter M."/>
            <person name="Achstetter T."/>
            <person name="Glockner F.O."/>
            <person name="Harder J."/>
        </authorList>
    </citation>
    <scope>NUCLEOTIDE SEQUENCE [LARGE SCALE GENOMIC DNA]</scope>
    <source>
        <strain evidence="2 3">SM1</strain>
    </source>
</reference>
<evidence type="ECO:0000313" key="2">
    <source>
        <dbReference type="EMBL" id="EMI15595.1"/>
    </source>
</evidence>